<accession>A0A2Z4FNZ2</accession>
<evidence type="ECO:0000313" key="1">
    <source>
        <dbReference type="EMBL" id="AWV90673.1"/>
    </source>
</evidence>
<reference evidence="1 2" key="1">
    <citation type="submission" date="2018-06" db="EMBL/GenBank/DDBJ databases">
        <title>Lujinxingia sediminis gen. nov. sp. nov., a new facultative anaerobic member of the class Deltaproteobacteria, and proposal of Lujinxingaceae fam. nov.</title>
        <authorList>
            <person name="Guo L.-Y."/>
            <person name="Li C.-M."/>
            <person name="Wang S."/>
            <person name="Du Z.-J."/>
        </authorList>
    </citation>
    <scope>NUCLEOTIDE SEQUENCE [LARGE SCALE GENOMIC DNA]</scope>
    <source>
        <strain evidence="1 2">FA350</strain>
    </source>
</reference>
<name>A0A2Z4FNZ2_9DELT</name>
<dbReference type="Proteomes" id="UP000249799">
    <property type="component" value="Chromosome"/>
</dbReference>
<evidence type="ECO:0000313" key="2">
    <source>
        <dbReference type="Proteomes" id="UP000249799"/>
    </source>
</evidence>
<dbReference type="AlphaFoldDB" id="A0A2Z4FNZ2"/>
<dbReference type="Pfam" id="PF03597">
    <property type="entry name" value="FixS"/>
    <property type="match status" value="1"/>
</dbReference>
<sequence>MNVIYFILPLALLLGAASVYGFIWATRKGQYDDLDTPPLRLLIDEEYVDKPAEKKRGEAE</sequence>
<keyword evidence="2" id="KW-1185">Reference proteome</keyword>
<dbReference type="PANTHER" id="PTHR41532:SF1">
    <property type="entry name" value="FIXS PROTEIN"/>
    <property type="match status" value="1"/>
</dbReference>
<dbReference type="OrthoDB" id="9802763at2"/>
<protein>
    <submittedName>
        <fullName evidence="1">Cbb3-type cytochrome oxidase assembly protein CcoS</fullName>
    </submittedName>
</protein>
<dbReference type="KEGG" id="bsed:DN745_15660"/>
<gene>
    <name evidence="1" type="primary">ccoS</name>
    <name evidence="1" type="ORF">DN745_15660</name>
</gene>
<dbReference type="EMBL" id="CP030032">
    <property type="protein sequence ID" value="AWV90673.1"/>
    <property type="molecule type" value="Genomic_DNA"/>
</dbReference>
<dbReference type="InterPro" id="IPR004714">
    <property type="entry name" value="Cyt_oxidase_maturation_cbb3"/>
</dbReference>
<proteinExistence type="predicted"/>
<dbReference type="RefSeq" id="WP_111336256.1">
    <property type="nucleotide sequence ID" value="NZ_CP030032.1"/>
</dbReference>
<dbReference type="PANTHER" id="PTHR41532">
    <property type="entry name" value="FIXS PROTEIN"/>
    <property type="match status" value="1"/>
</dbReference>
<dbReference type="NCBIfam" id="TIGR00847">
    <property type="entry name" value="ccoS"/>
    <property type="match status" value="1"/>
</dbReference>
<organism evidence="1 2">
    <name type="scientific">Bradymonas sediminis</name>
    <dbReference type="NCBI Taxonomy" id="1548548"/>
    <lineage>
        <taxon>Bacteria</taxon>
        <taxon>Deltaproteobacteria</taxon>
        <taxon>Bradymonadales</taxon>
        <taxon>Bradymonadaceae</taxon>
        <taxon>Bradymonas</taxon>
    </lineage>
</organism>